<dbReference type="GO" id="GO:0009881">
    <property type="term" value="F:photoreceptor activity"/>
    <property type="evidence" value="ECO:0007669"/>
    <property type="project" value="UniProtKB-KW"/>
</dbReference>
<name>A0A2X2JEN4_SPHMU</name>
<dbReference type="PANTHER" id="PTHR42878">
    <property type="entry name" value="TWO-COMPONENT HISTIDINE KINASE"/>
    <property type="match status" value="1"/>
</dbReference>
<dbReference type="PRINTS" id="PR01033">
    <property type="entry name" value="PHYTOCHROME"/>
</dbReference>
<dbReference type="EC" id="2.7.13.3" evidence="3"/>
<dbReference type="GeneID" id="97181018"/>
<dbReference type="PANTHER" id="PTHR42878:SF15">
    <property type="entry name" value="BACTERIOPHYTOCHROME"/>
    <property type="match status" value="1"/>
</dbReference>
<dbReference type="InterPro" id="IPR043150">
    <property type="entry name" value="Phytochrome_PHY_sf"/>
</dbReference>
<evidence type="ECO:0000259" key="11">
    <source>
        <dbReference type="PROSITE" id="PS50109"/>
    </source>
</evidence>
<dbReference type="InterPro" id="IPR013654">
    <property type="entry name" value="PAS_2"/>
</dbReference>
<evidence type="ECO:0000256" key="7">
    <source>
        <dbReference type="ARBA" id="ARBA00022777"/>
    </source>
</evidence>
<dbReference type="InterPro" id="IPR003661">
    <property type="entry name" value="HisK_dim/P_dom"/>
</dbReference>
<dbReference type="Gene3D" id="1.10.287.130">
    <property type="match status" value="1"/>
</dbReference>
<feature type="domain" description="Histidine kinase" evidence="11">
    <location>
        <begin position="511"/>
        <end position="724"/>
    </location>
</feature>
<dbReference type="SUPFAM" id="SSF55874">
    <property type="entry name" value="ATPase domain of HSP90 chaperone/DNA topoisomerase II/histidine kinase"/>
    <property type="match status" value="1"/>
</dbReference>
<dbReference type="InterPro" id="IPR016132">
    <property type="entry name" value="Phyto_chromo_attachment"/>
</dbReference>
<protein>
    <recommendedName>
        <fullName evidence="3">histidine kinase</fullName>
        <ecNumber evidence="3">2.7.13.3</ecNumber>
    </recommendedName>
</protein>
<dbReference type="GO" id="GO:0000155">
    <property type="term" value="F:phosphorelay sensor kinase activity"/>
    <property type="evidence" value="ECO:0007669"/>
    <property type="project" value="InterPro"/>
</dbReference>
<dbReference type="CDD" id="cd00082">
    <property type="entry name" value="HisKA"/>
    <property type="match status" value="1"/>
</dbReference>
<dbReference type="SMART" id="SM00387">
    <property type="entry name" value="HATPase_c"/>
    <property type="match status" value="1"/>
</dbReference>
<evidence type="ECO:0000313" key="13">
    <source>
        <dbReference type="Proteomes" id="UP000251241"/>
    </source>
</evidence>
<evidence type="ECO:0000256" key="3">
    <source>
        <dbReference type="ARBA" id="ARBA00012438"/>
    </source>
</evidence>
<dbReference type="PROSITE" id="PS50046">
    <property type="entry name" value="PHYTOCHROME_2"/>
    <property type="match status" value="1"/>
</dbReference>
<dbReference type="InterPro" id="IPR013515">
    <property type="entry name" value="Phytochrome_cen-reg"/>
</dbReference>
<evidence type="ECO:0000259" key="10">
    <source>
        <dbReference type="PROSITE" id="PS50046"/>
    </source>
</evidence>
<dbReference type="SUPFAM" id="SSF55785">
    <property type="entry name" value="PYP-like sensor domain (PAS domain)"/>
    <property type="match status" value="1"/>
</dbReference>
<dbReference type="Pfam" id="PF00512">
    <property type="entry name" value="HisKA"/>
    <property type="match status" value="1"/>
</dbReference>
<dbReference type="Pfam" id="PF02518">
    <property type="entry name" value="HATPase_c"/>
    <property type="match status" value="1"/>
</dbReference>
<evidence type="ECO:0000256" key="1">
    <source>
        <dbReference type="ARBA" id="ARBA00000085"/>
    </source>
</evidence>
<evidence type="ECO:0000256" key="9">
    <source>
        <dbReference type="ARBA" id="ARBA00023170"/>
    </source>
</evidence>
<dbReference type="Pfam" id="PF08446">
    <property type="entry name" value="PAS_2"/>
    <property type="match status" value="1"/>
</dbReference>
<evidence type="ECO:0000256" key="6">
    <source>
        <dbReference type="ARBA" id="ARBA00022679"/>
    </source>
</evidence>
<keyword evidence="4" id="KW-0600">Photoreceptor protein</keyword>
<dbReference type="InterPro" id="IPR001294">
    <property type="entry name" value="Phytochrome"/>
</dbReference>
<gene>
    <name evidence="12" type="primary">cph1_3</name>
    <name evidence="12" type="ORF">NCTC11343_02237</name>
</gene>
<keyword evidence="8" id="KW-0157">Chromophore</keyword>
<dbReference type="SUPFAM" id="SSF55781">
    <property type="entry name" value="GAF domain-like"/>
    <property type="match status" value="2"/>
</dbReference>
<dbReference type="RefSeq" id="WP_112374629.1">
    <property type="nucleotide sequence ID" value="NZ_CP069793.1"/>
</dbReference>
<sequence>MREINCHEEKIHLCGNIQSFGYLFIFEDDKCIAVSENCVAIAGEDYSEILGMTVDDVLHRIVPSFELRGESIEHAVSDNMFARYADRVAIHANDYFLSLYRYDGKIYLEIETCNPLAVKTTKLYYYAKHLDDRSGGNSCWQALTELIKDIIHYDRVMVYRFLEDNSGQVIAESRSADLESLMNYRYPEFDIPAQARELYRIFHARHTADVNAEAIPLMGRSADDLDLTRCSLRALSPMHLQYLKNAGVKGSASFSIIVDDELWGLVACQNREPMHVDLSQRHLCTFLTKYAVNNYLADFQKKQVKVQKNLSQLKHDLKSDLLVKRDLYDVLEKYALRIMEVMNGQGLLIKRDRAIMIVGEVPDKKMLREIDKKIATAEFFATDRFKEDGPSEDVEMFPGVLRISILPANNWYVYVFRKERLIEETWAGKPEKVMQVDEDRKITFPSPRSSFEAWKKITKGKAEKWQSSELAFIEDITQIIQQAVAQRGGEIDELNKKLVRSNNALDTFGYTLTHDLKNPLTTIQLTAQMLLHKKDISEELLAKSMKNILDGTQLMRDMMDRVYQMSKVNHVDFVFEPINPKSKIVNIVENCKQQYQVPHLEFIMGETLPVLGERTLIYQLFLNLVGNAIKYSSKRQNPQVSVKSMRQGNTVRYDIKDNGIGIDLKEGDKIFEIFARMPNSEGFEGSGVGLSIVKQIASKLNATIHVESELDVGTTFSVVFKDVPEADRMHLVS</sequence>
<dbReference type="AlphaFoldDB" id="A0A2X2JEN4"/>
<dbReference type="GO" id="GO:0006355">
    <property type="term" value="P:regulation of DNA-templated transcription"/>
    <property type="evidence" value="ECO:0007669"/>
    <property type="project" value="InterPro"/>
</dbReference>
<proteinExistence type="inferred from homology"/>
<dbReference type="Pfam" id="PF01590">
    <property type="entry name" value="GAF"/>
    <property type="match status" value="1"/>
</dbReference>
<dbReference type="InterPro" id="IPR029016">
    <property type="entry name" value="GAF-like_dom_sf"/>
</dbReference>
<dbReference type="Gene3D" id="3.30.565.10">
    <property type="entry name" value="Histidine kinase-like ATPase, C-terminal domain"/>
    <property type="match status" value="1"/>
</dbReference>
<dbReference type="InterPro" id="IPR003594">
    <property type="entry name" value="HATPase_dom"/>
</dbReference>
<keyword evidence="5" id="KW-0716">Sensory transduction</keyword>
<dbReference type="SUPFAM" id="SSF47384">
    <property type="entry name" value="Homodimeric domain of signal transducing histidine kinase"/>
    <property type="match status" value="1"/>
</dbReference>
<evidence type="ECO:0000256" key="8">
    <source>
        <dbReference type="ARBA" id="ARBA00022991"/>
    </source>
</evidence>
<dbReference type="Pfam" id="PF00360">
    <property type="entry name" value="PHY"/>
    <property type="match status" value="1"/>
</dbReference>
<evidence type="ECO:0000256" key="5">
    <source>
        <dbReference type="ARBA" id="ARBA00022606"/>
    </source>
</evidence>
<keyword evidence="7" id="KW-0418">Kinase</keyword>
<comment type="similarity">
    <text evidence="2">In the N-terminal section; belongs to the phytochrome family.</text>
</comment>
<evidence type="ECO:0000256" key="2">
    <source>
        <dbReference type="ARBA" id="ARBA00006402"/>
    </source>
</evidence>
<dbReference type="GO" id="GO:0007234">
    <property type="term" value="P:osmosensory signaling via phosphorelay pathway"/>
    <property type="evidence" value="ECO:0007669"/>
    <property type="project" value="TreeGrafter"/>
</dbReference>
<dbReference type="InterPro" id="IPR003018">
    <property type="entry name" value="GAF"/>
</dbReference>
<keyword evidence="6 12" id="KW-0808">Transferase</keyword>
<accession>A0A2X2JEN4</accession>
<dbReference type="InterPro" id="IPR050351">
    <property type="entry name" value="BphY/WalK/GraS-like"/>
</dbReference>
<dbReference type="GO" id="GO:0009584">
    <property type="term" value="P:detection of visible light"/>
    <property type="evidence" value="ECO:0007669"/>
    <property type="project" value="InterPro"/>
</dbReference>
<dbReference type="PROSITE" id="PS50109">
    <property type="entry name" value="HIS_KIN"/>
    <property type="match status" value="1"/>
</dbReference>
<dbReference type="InterPro" id="IPR036097">
    <property type="entry name" value="HisK_dim/P_sf"/>
</dbReference>
<reference evidence="12 13" key="1">
    <citation type="submission" date="2018-06" db="EMBL/GenBank/DDBJ databases">
        <authorList>
            <consortium name="Pathogen Informatics"/>
            <person name="Doyle S."/>
        </authorList>
    </citation>
    <scope>NUCLEOTIDE SEQUENCE [LARGE SCALE GENOMIC DNA]</scope>
    <source>
        <strain evidence="12 13">NCTC11343</strain>
    </source>
</reference>
<feature type="domain" description="Phytochrome chromophore attachment site" evidence="10">
    <location>
        <begin position="141"/>
        <end position="289"/>
    </location>
</feature>
<dbReference type="Gene3D" id="3.30.450.270">
    <property type="match status" value="1"/>
</dbReference>
<evidence type="ECO:0000256" key="4">
    <source>
        <dbReference type="ARBA" id="ARBA00022543"/>
    </source>
</evidence>
<comment type="catalytic activity">
    <reaction evidence="1">
        <text>ATP + protein L-histidine = ADP + protein N-phospho-L-histidine.</text>
        <dbReference type="EC" id="2.7.13.3"/>
    </reaction>
</comment>
<dbReference type="GO" id="GO:0030295">
    <property type="term" value="F:protein kinase activator activity"/>
    <property type="evidence" value="ECO:0007669"/>
    <property type="project" value="TreeGrafter"/>
</dbReference>
<dbReference type="InterPro" id="IPR036890">
    <property type="entry name" value="HATPase_C_sf"/>
</dbReference>
<dbReference type="InterPro" id="IPR005467">
    <property type="entry name" value="His_kinase_dom"/>
</dbReference>
<keyword evidence="9" id="KW-0675">Receptor</keyword>
<dbReference type="Proteomes" id="UP000251241">
    <property type="component" value="Unassembled WGS sequence"/>
</dbReference>
<organism evidence="12 13">
    <name type="scientific">Sphingobacterium multivorum</name>
    <dbReference type="NCBI Taxonomy" id="28454"/>
    <lineage>
        <taxon>Bacteria</taxon>
        <taxon>Pseudomonadati</taxon>
        <taxon>Bacteroidota</taxon>
        <taxon>Sphingobacteriia</taxon>
        <taxon>Sphingobacteriales</taxon>
        <taxon>Sphingobacteriaceae</taxon>
        <taxon>Sphingobacterium</taxon>
    </lineage>
</organism>
<dbReference type="GO" id="GO:0000156">
    <property type="term" value="F:phosphorelay response regulator activity"/>
    <property type="evidence" value="ECO:0007669"/>
    <property type="project" value="TreeGrafter"/>
</dbReference>
<dbReference type="Gene3D" id="3.30.450.40">
    <property type="match status" value="1"/>
</dbReference>
<dbReference type="InterPro" id="IPR035965">
    <property type="entry name" value="PAS-like_dom_sf"/>
</dbReference>
<dbReference type="Gene3D" id="3.30.450.20">
    <property type="entry name" value="PAS domain"/>
    <property type="match status" value="1"/>
</dbReference>
<dbReference type="SMART" id="SM00388">
    <property type="entry name" value="HisKA"/>
    <property type="match status" value="1"/>
</dbReference>
<dbReference type="EMBL" id="UAUU01000008">
    <property type="protein sequence ID" value="SPZ85675.1"/>
    <property type="molecule type" value="Genomic_DNA"/>
</dbReference>
<evidence type="ECO:0000313" key="12">
    <source>
        <dbReference type="EMBL" id="SPZ85675.1"/>
    </source>
</evidence>